<protein>
    <submittedName>
        <fullName evidence="4">MBL fold metallo-hydrolase</fullName>
    </submittedName>
</protein>
<feature type="domain" description="Beta-Casp" evidence="3">
    <location>
        <begin position="258"/>
        <end position="383"/>
    </location>
</feature>
<dbReference type="RefSeq" id="WP_200673503.1">
    <property type="nucleotide sequence ID" value="NZ_JAACYA010000001.1"/>
</dbReference>
<dbReference type="SMART" id="SM01027">
    <property type="entry name" value="Beta-Casp"/>
    <property type="match status" value="1"/>
</dbReference>
<dbReference type="EMBL" id="JAACYA010000001">
    <property type="protein sequence ID" value="MBK3332119.1"/>
    <property type="molecule type" value="Genomic_DNA"/>
</dbReference>
<accession>A0ABS1GGR6</accession>
<dbReference type="SMART" id="SM00849">
    <property type="entry name" value="Lactamase_B"/>
    <property type="match status" value="1"/>
</dbReference>
<dbReference type="SUPFAM" id="SSF56281">
    <property type="entry name" value="Metallo-hydrolase/oxidoreductase"/>
    <property type="match status" value="1"/>
</dbReference>
<reference evidence="4 5" key="1">
    <citation type="journal article" date="2021" name="Syst. Appl. Microbiol.">
        <title>Persephonella atlantica sp. nov.: How to adapt to physico-chemical gradients in high temperature hydrothermal habitats.</title>
        <authorList>
            <person name="Francois D.X."/>
            <person name="Godfroy A."/>
            <person name="Mathien C."/>
            <person name="Aube J."/>
            <person name="Cathalot C."/>
            <person name="Lesongeur F."/>
            <person name="L'Haridon S."/>
            <person name="Philippon X."/>
            <person name="Roussel E.G."/>
        </authorList>
    </citation>
    <scope>NUCLEOTIDE SEQUENCE [LARGE SCALE GENOMIC DNA]</scope>
    <source>
        <strain evidence="4 5">MO1340</strain>
    </source>
</reference>
<evidence type="ECO:0000259" key="3">
    <source>
        <dbReference type="SMART" id="SM01027"/>
    </source>
</evidence>
<dbReference type="InterPro" id="IPR011108">
    <property type="entry name" value="RMMBL"/>
</dbReference>
<dbReference type="PROSITE" id="PS51257">
    <property type="entry name" value="PROKAR_LIPOPROTEIN"/>
    <property type="match status" value="1"/>
</dbReference>
<dbReference type="InterPro" id="IPR022712">
    <property type="entry name" value="Beta_Casp"/>
</dbReference>
<dbReference type="InterPro" id="IPR050698">
    <property type="entry name" value="MBL"/>
</dbReference>
<feature type="domain" description="Metallo-beta-lactamase" evidence="2">
    <location>
        <begin position="17"/>
        <end position="238"/>
    </location>
</feature>
<proteinExistence type="predicted"/>
<keyword evidence="5" id="KW-1185">Reference proteome</keyword>
<evidence type="ECO:0000256" key="1">
    <source>
        <dbReference type="ARBA" id="ARBA00022801"/>
    </source>
</evidence>
<evidence type="ECO:0000313" key="4">
    <source>
        <dbReference type="EMBL" id="MBK3332119.1"/>
    </source>
</evidence>
<organism evidence="4 5">
    <name type="scientific">Persephonella atlantica</name>
    <dbReference type="NCBI Taxonomy" id="2699429"/>
    <lineage>
        <taxon>Bacteria</taxon>
        <taxon>Pseudomonadati</taxon>
        <taxon>Aquificota</taxon>
        <taxon>Aquificia</taxon>
        <taxon>Aquificales</taxon>
        <taxon>Hydrogenothermaceae</taxon>
        <taxon>Persephonella</taxon>
    </lineage>
</organism>
<evidence type="ECO:0000313" key="5">
    <source>
        <dbReference type="Proteomes" id="UP000772812"/>
    </source>
</evidence>
<sequence>MIDKAVVRSFGAAQTVTGSCHLLEVGSLKILIDCGMFQGHDEKLNYEDFGFNPKDIDYLIVTHAHIDHIGRIPLLVKKGFRGKIVSTAPTRSIARVMLLDAAKVMEEEYRVQYRKALRRGHPEAVKPPLYDEDDVYEAMEHFRIVLDYHQPYEITDYLRITFKNAGHILGSAYVEIEIKINNRWKTLIFSGDLGMTDRLIIKPLEFQKNGQIIFTESTYGNRRHKSLKETIKEFRQAIEDSFSDGGNIVIPTFALERAQEILYVLRHMYDRGELPKCKVFLDSPLAISATKIFLQYPEYFNEATKKMVQEGKNPFIFPYVHFTTTVEESKSINAIDSGAIILAGSGMCTGGRIKHHLKHNLWRPESSVIFVGYQAKGTLGRAIVDGARTVRIYGEEIAVKAKIYTINGFSSHADKPVLLQWLKNFEDKETVYIVHGEPEVMEVFRNNLTEELSVKSHIVKKGEAIYIT</sequence>
<dbReference type="Pfam" id="PF07521">
    <property type="entry name" value="RMMBL"/>
    <property type="match status" value="1"/>
</dbReference>
<dbReference type="InterPro" id="IPR036866">
    <property type="entry name" value="RibonucZ/Hydroxyglut_hydro"/>
</dbReference>
<dbReference type="Gene3D" id="3.60.15.10">
    <property type="entry name" value="Ribonuclease Z/Hydroxyacylglutathione hydrolase-like"/>
    <property type="match status" value="1"/>
</dbReference>
<gene>
    <name evidence="4" type="ORF">GWK41_03435</name>
</gene>
<evidence type="ECO:0000259" key="2">
    <source>
        <dbReference type="SMART" id="SM00849"/>
    </source>
</evidence>
<comment type="caution">
    <text evidence="4">The sequence shown here is derived from an EMBL/GenBank/DDBJ whole genome shotgun (WGS) entry which is preliminary data.</text>
</comment>
<dbReference type="Pfam" id="PF10996">
    <property type="entry name" value="Beta-Casp"/>
    <property type="match status" value="1"/>
</dbReference>
<dbReference type="InterPro" id="IPR001279">
    <property type="entry name" value="Metallo-B-lactamas"/>
</dbReference>
<dbReference type="PANTHER" id="PTHR11203:SF37">
    <property type="entry name" value="INTEGRATOR COMPLEX SUBUNIT 11"/>
    <property type="match status" value="1"/>
</dbReference>
<dbReference type="PANTHER" id="PTHR11203">
    <property type="entry name" value="CLEAVAGE AND POLYADENYLATION SPECIFICITY FACTOR FAMILY MEMBER"/>
    <property type="match status" value="1"/>
</dbReference>
<dbReference type="Pfam" id="PF00753">
    <property type="entry name" value="Lactamase_B"/>
    <property type="match status" value="1"/>
</dbReference>
<keyword evidence="1" id="KW-0378">Hydrolase</keyword>
<dbReference type="CDD" id="cd16295">
    <property type="entry name" value="TTHA0252-CPSF-like_MBL-fold"/>
    <property type="match status" value="1"/>
</dbReference>
<name>A0ABS1GGR6_9AQUI</name>
<dbReference type="Proteomes" id="UP000772812">
    <property type="component" value="Unassembled WGS sequence"/>
</dbReference>
<dbReference type="Gene3D" id="3.40.50.10890">
    <property type="match status" value="1"/>
</dbReference>